<dbReference type="InterPro" id="IPR036188">
    <property type="entry name" value="FAD/NAD-bd_sf"/>
</dbReference>
<dbReference type="OrthoDB" id="5046242at2759"/>
<dbReference type="GO" id="GO:0006598">
    <property type="term" value="P:polyamine catabolic process"/>
    <property type="evidence" value="ECO:0007669"/>
    <property type="project" value="TreeGrafter"/>
</dbReference>
<evidence type="ECO:0000313" key="5">
    <source>
        <dbReference type="Proteomes" id="UP000604825"/>
    </source>
</evidence>
<evidence type="ECO:0000313" key="4">
    <source>
        <dbReference type="EMBL" id="CAD6247006.1"/>
    </source>
</evidence>
<dbReference type="InterPro" id="IPR002937">
    <property type="entry name" value="Amino_oxidase"/>
</dbReference>
<dbReference type="Proteomes" id="UP000604825">
    <property type="component" value="Unassembled WGS sequence"/>
</dbReference>
<keyword evidence="2" id="KW-0732">Signal</keyword>
<dbReference type="AlphaFoldDB" id="A0A811PWF7"/>
<dbReference type="GO" id="GO:0016491">
    <property type="term" value="F:oxidoreductase activity"/>
    <property type="evidence" value="ECO:0007669"/>
    <property type="project" value="InterPro"/>
</dbReference>
<organism evidence="4 5">
    <name type="scientific">Miscanthus lutarioriparius</name>
    <dbReference type="NCBI Taxonomy" id="422564"/>
    <lineage>
        <taxon>Eukaryota</taxon>
        <taxon>Viridiplantae</taxon>
        <taxon>Streptophyta</taxon>
        <taxon>Embryophyta</taxon>
        <taxon>Tracheophyta</taxon>
        <taxon>Spermatophyta</taxon>
        <taxon>Magnoliopsida</taxon>
        <taxon>Liliopsida</taxon>
        <taxon>Poales</taxon>
        <taxon>Poaceae</taxon>
        <taxon>PACMAD clade</taxon>
        <taxon>Panicoideae</taxon>
        <taxon>Andropogonodae</taxon>
        <taxon>Andropogoneae</taxon>
        <taxon>Saccharinae</taxon>
        <taxon>Miscanthus</taxon>
    </lineage>
</organism>
<dbReference type="PANTHER" id="PTHR10742:SF313">
    <property type="entry name" value="AMINE OXIDASE"/>
    <property type="match status" value="1"/>
</dbReference>
<dbReference type="EMBL" id="CAJGYO010000007">
    <property type="protein sequence ID" value="CAD6247006.1"/>
    <property type="molecule type" value="Genomic_DNA"/>
</dbReference>
<evidence type="ECO:0000256" key="1">
    <source>
        <dbReference type="ARBA" id="ARBA00005995"/>
    </source>
</evidence>
<evidence type="ECO:0000256" key="2">
    <source>
        <dbReference type="SAM" id="SignalP"/>
    </source>
</evidence>
<dbReference type="Gene3D" id="3.50.50.60">
    <property type="entry name" value="FAD/NAD(P)-binding domain"/>
    <property type="match status" value="1"/>
</dbReference>
<feature type="signal peptide" evidence="2">
    <location>
        <begin position="1"/>
        <end position="22"/>
    </location>
</feature>
<proteinExistence type="inferred from homology"/>
<dbReference type="Pfam" id="PF01593">
    <property type="entry name" value="Amino_oxidase"/>
    <property type="match status" value="1"/>
</dbReference>
<name>A0A811PWF7_9POAL</name>
<feature type="chain" id="PRO_5032607782" description="Amine oxidase domain-containing protein" evidence="2">
    <location>
        <begin position="23"/>
        <end position="139"/>
    </location>
</feature>
<keyword evidence="5" id="KW-1185">Reference proteome</keyword>
<feature type="domain" description="Amine oxidase" evidence="3">
    <location>
        <begin position="42"/>
        <end position="113"/>
    </location>
</feature>
<accession>A0A811PWF7</accession>
<comment type="similarity">
    <text evidence="1">Belongs to the flavin monoamine oxidase family.</text>
</comment>
<dbReference type="SUPFAM" id="SSF51905">
    <property type="entry name" value="FAD/NAD(P)-binding domain"/>
    <property type="match status" value="1"/>
</dbReference>
<comment type="caution">
    <text evidence="4">The sequence shown here is derived from an EMBL/GenBank/DDBJ whole genome shotgun (WGS) entry which is preliminary data.</text>
</comment>
<dbReference type="InterPro" id="IPR050281">
    <property type="entry name" value="Flavin_monoamine_oxidase"/>
</dbReference>
<dbReference type="GO" id="GO:0050660">
    <property type="term" value="F:flavin adenine dinucleotide binding"/>
    <property type="evidence" value="ECO:0007669"/>
    <property type="project" value="UniProtKB-ARBA"/>
</dbReference>
<evidence type="ECO:0000259" key="3">
    <source>
        <dbReference type="Pfam" id="PF01593"/>
    </source>
</evidence>
<protein>
    <recommendedName>
        <fullName evidence="3">Amine oxidase domain-containing protein</fullName>
    </recommendedName>
</protein>
<gene>
    <name evidence="4" type="ORF">NCGR_LOCUS31237</name>
</gene>
<reference evidence="4" key="1">
    <citation type="submission" date="2020-10" db="EMBL/GenBank/DDBJ databases">
        <authorList>
            <person name="Han B."/>
            <person name="Lu T."/>
            <person name="Zhao Q."/>
            <person name="Huang X."/>
            <person name="Zhao Y."/>
        </authorList>
    </citation>
    <scope>NUCLEOTIDE SEQUENCE</scope>
</reference>
<dbReference type="PANTHER" id="PTHR10742">
    <property type="entry name" value="FLAVIN MONOAMINE OXIDASE"/>
    <property type="match status" value="1"/>
</dbReference>
<sequence>MSSTTSSALVLAAAVLLALTLAQHGSLAATVEPRVIVVGAGMSGISAAKRLSDAGITDLLILEATDHIGGRMHKKNFAGINVDVSANWVEGVNGGKMSPIVNSTLKLRNFRSDFHPLRLIVSPYICNLRRPTLATVDSR</sequence>